<evidence type="ECO:0000256" key="3">
    <source>
        <dbReference type="SAM" id="MobiDB-lite"/>
    </source>
</evidence>
<keyword evidence="6" id="KW-1185">Reference proteome</keyword>
<dbReference type="InterPro" id="IPR012677">
    <property type="entry name" value="Nucleotide-bd_a/b_plait_sf"/>
</dbReference>
<comment type="caution">
    <text evidence="5">The sequence shown here is derived from an EMBL/GenBank/DDBJ whole genome shotgun (WGS) entry which is preliminary data.</text>
</comment>
<dbReference type="Gene3D" id="3.30.70.330">
    <property type="match status" value="1"/>
</dbReference>
<evidence type="ECO:0000259" key="4">
    <source>
        <dbReference type="PROSITE" id="PS50102"/>
    </source>
</evidence>
<dbReference type="GO" id="GO:0003723">
    <property type="term" value="F:RNA binding"/>
    <property type="evidence" value="ECO:0007669"/>
    <property type="project" value="UniProtKB-UniRule"/>
</dbReference>
<evidence type="ECO:0000256" key="1">
    <source>
        <dbReference type="ARBA" id="ARBA00022884"/>
    </source>
</evidence>
<feature type="region of interest" description="Disordered" evidence="3">
    <location>
        <begin position="343"/>
        <end position="387"/>
    </location>
</feature>
<evidence type="ECO:0000313" key="5">
    <source>
        <dbReference type="EMBL" id="CAG8589402.1"/>
    </source>
</evidence>
<dbReference type="InterPro" id="IPR035979">
    <property type="entry name" value="RBD_domain_sf"/>
</dbReference>
<organism evidence="5 6">
    <name type="scientific">Paraglomus brasilianum</name>
    <dbReference type="NCBI Taxonomy" id="144538"/>
    <lineage>
        <taxon>Eukaryota</taxon>
        <taxon>Fungi</taxon>
        <taxon>Fungi incertae sedis</taxon>
        <taxon>Mucoromycota</taxon>
        <taxon>Glomeromycotina</taxon>
        <taxon>Glomeromycetes</taxon>
        <taxon>Paraglomerales</taxon>
        <taxon>Paraglomeraceae</taxon>
        <taxon>Paraglomus</taxon>
    </lineage>
</organism>
<gene>
    <name evidence="5" type="ORF">PBRASI_LOCUS7045</name>
</gene>
<evidence type="ECO:0000256" key="2">
    <source>
        <dbReference type="PROSITE-ProRule" id="PRU00176"/>
    </source>
</evidence>
<dbReference type="SMART" id="SM00360">
    <property type="entry name" value="RRM"/>
    <property type="match status" value="2"/>
</dbReference>
<feature type="domain" description="RRM" evidence="4">
    <location>
        <begin position="113"/>
        <end position="181"/>
    </location>
</feature>
<name>A0A9N9C3G6_9GLOM</name>
<proteinExistence type="predicted"/>
<keyword evidence="1 2" id="KW-0694">RNA-binding</keyword>
<sequence length="592" mass="66418">MERVKGRHHPYISKESRKPLASLDLIARTHEPDKGKSRGRIRGPMTRMTMLEGEGSLKGRDVLTSSTPWDEVNGYQQPNLAYLMNGNGQMETRIGKNDPAFLEARLLRERPCRTLFVRNIQYNLKLEEIKAKFEEYGEIKEMCDLIEKRGMYDIRASERAKKELQGCELGSRKIDVHYSLPKDDDDTVYCDGEKNQGTLFITLKDGKEPLENEALTKHFSQFGEVKVVRDYKGHPNQRFVEFWDSRACVRAFASTLNASYNGGYFDCKYAWDISAKQRASNSLLNRLAIKAKEAARYAVRNGYSGALEKVSFTEYNDNTDYQLRLSGGNEEYHLQSYGPDADILSNGCHGHDSRHYENGVYPSPQLSHDSPPQSQSNTPYDPQYSTTHSSQALISDYVSMSQQERLEQAQKVQKMLAMVTIQQQQQPHVQAQSTNLQLSLQSITRGSDQCLNPTAITPVINTTFLNGSVAVSSLTNQMYMNGTSNQVSNNISQLSDLSKSGSVSGSTSQNATINHLLALLEQVKQTQSTSPYNTQSSTQIPQQQLSFQNHLSYSPAAPQITASQYSYPISPQISRAQAPVFTPGTYPYIPGT</sequence>
<protein>
    <submittedName>
        <fullName evidence="5">212_t:CDS:1</fullName>
    </submittedName>
</protein>
<feature type="compositionally biased region" description="Polar residues" evidence="3">
    <location>
        <begin position="364"/>
        <end position="387"/>
    </location>
</feature>
<dbReference type="EMBL" id="CAJVPI010001018">
    <property type="protein sequence ID" value="CAG8589402.1"/>
    <property type="molecule type" value="Genomic_DNA"/>
</dbReference>
<dbReference type="AlphaFoldDB" id="A0A9N9C3G6"/>
<accession>A0A9N9C3G6</accession>
<dbReference type="OrthoDB" id="439808at2759"/>
<reference evidence="5" key="1">
    <citation type="submission" date="2021-06" db="EMBL/GenBank/DDBJ databases">
        <authorList>
            <person name="Kallberg Y."/>
            <person name="Tangrot J."/>
            <person name="Rosling A."/>
        </authorList>
    </citation>
    <scope>NUCLEOTIDE SEQUENCE</scope>
    <source>
        <strain evidence="5">BR232B</strain>
    </source>
</reference>
<dbReference type="SUPFAM" id="SSF54928">
    <property type="entry name" value="RNA-binding domain, RBD"/>
    <property type="match status" value="1"/>
</dbReference>
<evidence type="ECO:0000313" key="6">
    <source>
        <dbReference type="Proteomes" id="UP000789739"/>
    </source>
</evidence>
<dbReference type="InterPro" id="IPR000504">
    <property type="entry name" value="RRM_dom"/>
</dbReference>
<dbReference type="PROSITE" id="PS50102">
    <property type="entry name" value="RRM"/>
    <property type="match status" value="1"/>
</dbReference>
<dbReference type="PANTHER" id="PTHR23189">
    <property type="entry name" value="RNA RECOGNITION MOTIF-CONTAINING"/>
    <property type="match status" value="1"/>
</dbReference>
<dbReference type="Proteomes" id="UP000789739">
    <property type="component" value="Unassembled WGS sequence"/>
</dbReference>